<dbReference type="InterPro" id="IPR012337">
    <property type="entry name" value="RNaseH-like_sf"/>
</dbReference>
<organism evidence="1 2">
    <name type="scientific">Paramuricea clavata</name>
    <name type="common">Red gorgonian</name>
    <name type="synonym">Violescent sea-whip</name>
    <dbReference type="NCBI Taxonomy" id="317549"/>
    <lineage>
        <taxon>Eukaryota</taxon>
        <taxon>Metazoa</taxon>
        <taxon>Cnidaria</taxon>
        <taxon>Anthozoa</taxon>
        <taxon>Octocorallia</taxon>
        <taxon>Malacalcyonacea</taxon>
        <taxon>Plexauridae</taxon>
        <taxon>Paramuricea</taxon>
    </lineage>
</organism>
<dbReference type="PANTHER" id="PTHR46791:SF5">
    <property type="entry name" value="CLR5 DOMAIN-CONTAINING PROTEIN-RELATED"/>
    <property type="match status" value="1"/>
</dbReference>
<accession>A0A7D9E1H2</accession>
<sequence>MPLGNSGNFSSISDDQLDEEVQSILQVSPNSGERMLVGGIRAKGLIVQRRRVRASIVRIDPVSRELRQNTIAYRRVYNVPTPNSLWHLDGNHKLITWQIIIHGGIDGFSRAVVFLKASTNNKSCTVLNLFQAATHVFHYLRRIRTDHGTENIAVAREMLYRY</sequence>
<dbReference type="SUPFAM" id="SSF53098">
    <property type="entry name" value="Ribonuclease H-like"/>
    <property type="match status" value="1"/>
</dbReference>
<dbReference type="InterPro" id="IPR001584">
    <property type="entry name" value="Integrase_cat-core"/>
</dbReference>
<comment type="caution">
    <text evidence="1">The sequence shown here is derived from an EMBL/GenBank/DDBJ whole genome shotgun (WGS) entry which is preliminary data.</text>
</comment>
<reference evidence="1" key="1">
    <citation type="submission" date="2020-04" db="EMBL/GenBank/DDBJ databases">
        <authorList>
            <person name="Alioto T."/>
            <person name="Alioto T."/>
            <person name="Gomez Garrido J."/>
        </authorList>
    </citation>
    <scope>NUCLEOTIDE SEQUENCE</scope>
    <source>
        <strain evidence="1">A484AB</strain>
    </source>
</reference>
<dbReference type="PANTHER" id="PTHR46791">
    <property type="entry name" value="EXPRESSED PROTEIN"/>
    <property type="match status" value="1"/>
</dbReference>
<protein>
    <submittedName>
        <fullName evidence="1">Uncharacterized protein</fullName>
    </submittedName>
</protein>
<dbReference type="GO" id="GO:0003676">
    <property type="term" value="F:nucleic acid binding"/>
    <property type="evidence" value="ECO:0007669"/>
    <property type="project" value="InterPro"/>
</dbReference>
<dbReference type="EMBL" id="CACRXK020003144">
    <property type="protein sequence ID" value="CAB3997619.1"/>
    <property type="molecule type" value="Genomic_DNA"/>
</dbReference>
<dbReference type="Pfam" id="PF24764">
    <property type="entry name" value="rva_4"/>
    <property type="match status" value="1"/>
</dbReference>
<dbReference type="Proteomes" id="UP001152795">
    <property type="component" value="Unassembled WGS sequence"/>
</dbReference>
<dbReference type="GO" id="GO:0015074">
    <property type="term" value="P:DNA integration"/>
    <property type="evidence" value="ECO:0007669"/>
    <property type="project" value="InterPro"/>
</dbReference>
<dbReference type="Gene3D" id="3.30.420.10">
    <property type="entry name" value="Ribonuclease H-like superfamily/Ribonuclease H"/>
    <property type="match status" value="1"/>
</dbReference>
<proteinExistence type="predicted"/>
<dbReference type="InterPro" id="IPR058913">
    <property type="entry name" value="Integrase_dom_put"/>
</dbReference>
<dbReference type="InterPro" id="IPR036397">
    <property type="entry name" value="RNaseH_sf"/>
</dbReference>
<evidence type="ECO:0000313" key="1">
    <source>
        <dbReference type="EMBL" id="CAB3997619.1"/>
    </source>
</evidence>
<dbReference type="PROSITE" id="PS50994">
    <property type="entry name" value="INTEGRASE"/>
    <property type="match status" value="1"/>
</dbReference>
<keyword evidence="2" id="KW-1185">Reference proteome</keyword>
<dbReference type="AlphaFoldDB" id="A0A7D9E1H2"/>
<evidence type="ECO:0000313" key="2">
    <source>
        <dbReference type="Proteomes" id="UP001152795"/>
    </source>
</evidence>
<dbReference type="OrthoDB" id="5986638at2759"/>
<gene>
    <name evidence="1" type="ORF">PACLA_8A038606</name>
</gene>
<name>A0A7D9E1H2_PARCT</name>